<dbReference type="PROSITE" id="PS50054">
    <property type="entry name" value="TYR_PHOSPHATASE_DUAL"/>
    <property type="match status" value="1"/>
</dbReference>
<evidence type="ECO:0000256" key="1">
    <source>
        <dbReference type="ARBA" id="ARBA00008601"/>
    </source>
</evidence>
<dbReference type="GO" id="GO:0004725">
    <property type="term" value="F:protein tyrosine phosphatase activity"/>
    <property type="evidence" value="ECO:0007669"/>
    <property type="project" value="UniProtKB-EC"/>
</dbReference>
<comment type="caution">
    <text evidence="7">The sequence shown here is derived from an EMBL/GenBank/DDBJ whole genome shotgun (WGS) entry which is preliminary data.</text>
</comment>
<dbReference type="Gene3D" id="3.90.190.10">
    <property type="entry name" value="Protein tyrosine phosphatase superfamily"/>
    <property type="match status" value="1"/>
</dbReference>
<dbReference type="PANTHER" id="PTHR10159">
    <property type="entry name" value="DUAL SPECIFICITY PROTEIN PHOSPHATASE"/>
    <property type="match status" value="1"/>
</dbReference>
<dbReference type="SMART" id="SM00404">
    <property type="entry name" value="PTPc_motif"/>
    <property type="match status" value="1"/>
</dbReference>
<dbReference type="GO" id="GO:0005737">
    <property type="term" value="C:cytoplasm"/>
    <property type="evidence" value="ECO:0007669"/>
    <property type="project" value="TreeGrafter"/>
</dbReference>
<evidence type="ECO:0000256" key="2">
    <source>
        <dbReference type="ARBA" id="ARBA00013064"/>
    </source>
</evidence>
<feature type="domain" description="Tyrosine-protein phosphatase" evidence="5">
    <location>
        <begin position="65"/>
        <end position="208"/>
    </location>
</feature>
<keyword evidence="4" id="KW-0904">Protein phosphatase</keyword>
<feature type="domain" description="Tyrosine specific protein phosphatases" evidence="6">
    <location>
        <begin position="128"/>
        <end position="186"/>
    </location>
</feature>
<dbReference type="Proteomes" id="UP000663860">
    <property type="component" value="Unassembled WGS sequence"/>
</dbReference>
<dbReference type="PROSITE" id="PS00383">
    <property type="entry name" value="TYR_PHOSPHATASE_1"/>
    <property type="match status" value="1"/>
</dbReference>
<evidence type="ECO:0000313" key="9">
    <source>
        <dbReference type="Proteomes" id="UP000663860"/>
    </source>
</evidence>
<organism evidence="7 9">
    <name type="scientific">Adineta steineri</name>
    <dbReference type="NCBI Taxonomy" id="433720"/>
    <lineage>
        <taxon>Eukaryota</taxon>
        <taxon>Metazoa</taxon>
        <taxon>Spiralia</taxon>
        <taxon>Gnathifera</taxon>
        <taxon>Rotifera</taxon>
        <taxon>Eurotatoria</taxon>
        <taxon>Bdelloidea</taxon>
        <taxon>Adinetida</taxon>
        <taxon>Adinetidae</taxon>
        <taxon>Adineta</taxon>
    </lineage>
</organism>
<dbReference type="InterPro" id="IPR000340">
    <property type="entry name" value="Dual-sp_phosphatase_cat-dom"/>
</dbReference>
<dbReference type="InterPro" id="IPR029021">
    <property type="entry name" value="Prot-tyrosine_phosphatase-like"/>
</dbReference>
<name>A0A813V2R1_9BILA</name>
<accession>A0A813V2R1</accession>
<dbReference type="AlphaFoldDB" id="A0A813V2R1"/>
<sequence length="232" mass="27357">MTDTSPGNQQSSSSPILGTSLAYMEDYLRKSLNATDDELTYLKSLLDLRHKKCQLLESERNIYGFPSLVIDGFLYHGDFDHASNIRLLNELNIQHIIDVCDCRLEQYIIDKFNVLWINLHDELRSDIKKYFDETNQFLYNCKQKNEKVLVHCQMGISRSSTIVLAYLMKYHHDSLYKAYDYLVERRRVASPNLAFFLQLIRYEKELRLTKEIDETKNNDDKQNPIEKLDKSI</sequence>
<reference evidence="7" key="1">
    <citation type="submission" date="2021-02" db="EMBL/GenBank/DDBJ databases">
        <authorList>
            <person name="Nowell W R."/>
        </authorList>
    </citation>
    <scope>NUCLEOTIDE SEQUENCE</scope>
</reference>
<protein>
    <recommendedName>
        <fullName evidence="2">protein-tyrosine-phosphatase</fullName>
        <ecNumber evidence="2">3.1.3.48</ecNumber>
    </recommendedName>
</protein>
<dbReference type="EMBL" id="CAJOBB010000086">
    <property type="protein sequence ID" value="CAF3553750.1"/>
    <property type="molecule type" value="Genomic_DNA"/>
</dbReference>
<evidence type="ECO:0000259" key="5">
    <source>
        <dbReference type="PROSITE" id="PS50054"/>
    </source>
</evidence>
<dbReference type="GO" id="GO:0043409">
    <property type="term" value="P:negative regulation of MAPK cascade"/>
    <property type="evidence" value="ECO:0007669"/>
    <property type="project" value="TreeGrafter"/>
</dbReference>
<evidence type="ECO:0000259" key="6">
    <source>
        <dbReference type="PROSITE" id="PS50056"/>
    </source>
</evidence>
<dbReference type="InterPro" id="IPR000387">
    <property type="entry name" value="Tyr_Pase_dom"/>
</dbReference>
<dbReference type="PROSITE" id="PS50056">
    <property type="entry name" value="TYR_PHOSPHATASE_2"/>
    <property type="match status" value="1"/>
</dbReference>
<dbReference type="SUPFAM" id="SSF52799">
    <property type="entry name" value="(Phosphotyrosine protein) phosphatases II"/>
    <property type="match status" value="1"/>
</dbReference>
<evidence type="ECO:0000313" key="7">
    <source>
        <dbReference type="EMBL" id="CAF0831541.1"/>
    </source>
</evidence>
<proteinExistence type="inferred from homology"/>
<dbReference type="Proteomes" id="UP000663868">
    <property type="component" value="Unassembled WGS sequence"/>
</dbReference>
<dbReference type="InterPro" id="IPR020422">
    <property type="entry name" value="TYR_PHOSPHATASE_DUAL_dom"/>
</dbReference>
<evidence type="ECO:0000256" key="3">
    <source>
        <dbReference type="ARBA" id="ARBA00022801"/>
    </source>
</evidence>
<dbReference type="InterPro" id="IPR003595">
    <property type="entry name" value="Tyr_Pase_cat"/>
</dbReference>
<dbReference type="EC" id="3.1.3.48" evidence="2"/>
<dbReference type="Pfam" id="PF00782">
    <property type="entry name" value="DSPc"/>
    <property type="match status" value="1"/>
</dbReference>
<dbReference type="PANTHER" id="PTHR10159:SF519">
    <property type="entry name" value="DUAL SPECIFICITY PROTEIN PHOSPHATASE MPK3"/>
    <property type="match status" value="1"/>
</dbReference>
<dbReference type="SMART" id="SM00195">
    <property type="entry name" value="DSPc"/>
    <property type="match status" value="1"/>
</dbReference>
<dbReference type="EMBL" id="CAJNOE010000058">
    <property type="protein sequence ID" value="CAF0831541.1"/>
    <property type="molecule type" value="Genomic_DNA"/>
</dbReference>
<dbReference type="InterPro" id="IPR016130">
    <property type="entry name" value="Tyr_Pase_AS"/>
</dbReference>
<evidence type="ECO:0000313" key="8">
    <source>
        <dbReference type="EMBL" id="CAF3553750.1"/>
    </source>
</evidence>
<comment type="similarity">
    <text evidence="1">Belongs to the protein-tyrosine phosphatase family. Non-receptor class dual specificity subfamily.</text>
</comment>
<keyword evidence="3" id="KW-0378">Hydrolase</keyword>
<gene>
    <name evidence="7" type="ORF">IZO911_LOCUS8556</name>
    <name evidence="8" type="ORF">KXQ929_LOCUS2781</name>
</gene>
<dbReference type="CDD" id="cd14498">
    <property type="entry name" value="DSP"/>
    <property type="match status" value="1"/>
</dbReference>
<evidence type="ECO:0000256" key="4">
    <source>
        <dbReference type="ARBA" id="ARBA00022912"/>
    </source>
</evidence>